<proteinExistence type="predicted"/>
<accession>A0A2P2PGL5</accession>
<name>A0A2P2PGL5_RHIMU</name>
<evidence type="ECO:0000313" key="1">
    <source>
        <dbReference type="EMBL" id="MBX53811.1"/>
    </source>
</evidence>
<dbReference type="EMBL" id="GGEC01073327">
    <property type="protein sequence ID" value="MBX53811.1"/>
    <property type="molecule type" value="Transcribed_RNA"/>
</dbReference>
<protein>
    <submittedName>
        <fullName evidence="1">Uncharacterized protein</fullName>
    </submittedName>
</protein>
<organism evidence="1">
    <name type="scientific">Rhizophora mucronata</name>
    <name type="common">Asiatic mangrove</name>
    <dbReference type="NCBI Taxonomy" id="61149"/>
    <lineage>
        <taxon>Eukaryota</taxon>
        <taxon>Viridiplantae</taxon>
        <taxon>Streptophyta</taxon>
        <taxon>Embryophyta</taxon>
        <taxon>Tracheophyta</taxon>
        <taxon>Spermatophyta</taxon>
        <taxon>Magnoliopsida</taxon>
        <taxon>eudicotyledons</taxon>
        <taxon>Gunneridae</taxon>
        <taxon>Pentapetalae</taxon>
        <taxon>rosids</taxon>
        <taxon>fabids</taxon>
        <taxon>Malpighiales</taxon>
        <taxon>Rhizophoraceae</taxon>
        <taxon>Rhizophora</taxon>
    </lineage>
</organism>
<reference evidence="1" key="1">
    <citation type="submission" date="2018-02" db="EMBL/GenBank/DDBJ databases">
        <title>Rhizophora mucronata_Transcriptome.</title>
        <authorList>
            <person name="Meera S.P."/>
            <person name="Sreeshan A."/>
            <person name="Augustine A."/>
        </authorList>
    </citation>
    <scope>NUCLEOTIDE SEQUENCE</scope>
    <source>
        <tissue evidence="1">Leaf</tissue>
    </source>
</reference>
<sequence length="33" mass="3759">MKSRARFVARMSDDALENGTYQNVDNTIPITPF</sequence>
<dbReference type="AlphaFoldDB" id="A0A2P2PGL5"/>